<dbReference type="InterPro" id="IPR036871">
    <property type="entry name" value="PX_dom_sf"/>
</dbReference>
<dbReference type="FunFam" id="3.30.1520.10:FF:000065">
    <property type="entry name" value="PX domain protein (AFU_orthologue AFUA_2G07450)"/>
    <property type="match status" value="1"/>
</dbReference>
<reference evidence="7" key="1">
    <citation type="journal article" date="2014" name="Genome Announc.">
        <title>Genome sequence and annotation of Acremonium chrysogenum, producer of the beta-lactam antibiotic cephalosporin C.</title>
        <authorList>
            <person name="Terfehr D."/>
            <person name="Dahlmann T.A."/>
            <person name="Specht T."/>
            <person name="Zadra I."/>
            <person name="Kuernsteiner H."/>
            <person name="Kueck U."/>
        </authorList>
    </citation>
    <scope>NUCLEOTIDE SEQUENCE [LARGE SCALE GENOMIC DNA]</scope>
    <source>
        <strain evidence="7">ATCC 11550 / CBS 779.69 / DSM 880 / IAM 14645 / JCM 23072 / IMI 49137</strain>
    </source>
</reference>
<feature type="compositionally biased region" description="Polar residues" evidence="2">
    <location>
        <begin position="533"/>
        <end position="548"/>
    </location>
</feature>
<keyword evidence="3" id="KW-0812">Transmembrane</keyword>
<feature type="compositionally biased region" description="Basic and acidic residues" evidence="2">
    <location>
        <begin position="756"/>
        <end position="768"/>
    </location>
</feature>
<dbReference type="Proteomes" id="UP000029964">
    <property type="component" value="Unassembled WGS sequence"/>
</dbReference>
<dbReference type="Pfam" id="PF08628">
    <property type="entry name" value="Nexin_C"/>
    <property type="match status" value="1"/>
</dbReference>
<dbReference type="GO" id="GO:0035091">
    <property type="term" value="F:phosphatidylinositol binding"/>
    <property type="evidence" value="ECO:0007669"/>
    <property type="project" value="InterPro"/>
</dbReference>
<dbReference type="InterPro" id="IPR003114">
    <property type="entry name" value="Phox_assoc"/>
</dbReference>
<feature type="compositionally biased region" description="Basic and acidic residues" evidence="2">
    <location>
        <begin position="802"/>
        <end position="813"/>
    </location>
</feature>
<dbReference type="EMBL" id="JPKY01000043">
    <property type="protein sequence ID" value="KFH44751.1"/>
    <property type="molecule type" value="Genomic_DNA"/>
</dbReference>
<evidence type="ECO:0000256" key="1">
    <source>
        <dbReference type="ARBA" id="ARBA00010883"/>
    </source>
</evidence>
<feature type="compositionally biased region" description="Polar residues" evidence="2">
    <location>
        <begin position="491"/>
        <end position="503"/>
    </location>
</feature>
<keyword evidence="7" id="KW-1185">Reference proteome</keyword>
<evidence type="ECO:0000313" key="7">
    <source>
        <dbReference type="Proteomes" id="UP000029964"/>
    </source>
</evidence>
<dbReference type="SUPFAM" id="SSF64268">
    <property type="entry name" value="PX domain"/>
    <property type="match status" value="1"/>
</dbReference>
<feature type="region of interest" description="Disordered" evidence="2">
    <location>
        <begin position="439"/>
        <end position="580"/>
    </location>
</feature>
<organism evidence="6 7">
    <name type="scientific">Hapsidospora chrysogenum (strain ATCC 11550 / CBS 779.69 / DSM 880 / IAM 14645 / JCM 23072 / IMI 49137)</name>
    <name type="common">Acremonium chrysogenum</name>
    <dbReference type="NCBI Taxonomy" id="857340"/>
    <lineage>
        <taxon>Eukaryota</taxon>
        <taxon>Fungi</taxon>
        <taxon>Dikarya</taxon>
        <taxon>Ascomycota</taxon>
        <taxon>Pezizomycotina</taxon>
        <taxon>Sordariomycetes</taxon>
        <taxon>Hypocreomycetidae</taxon>
        <taxon>Hypocreales</taxon>
        <taxon>Bionectriaceae</taxon>
        <taxon>Hapsidospora</taxon>
    </lineage>
</organism>
<dbReference type="Gene3D" id="3.30.1520.10">
    <property type="entry name" value="Phox-like domain"/>
    <property type="match status" value="1"/>
</dbReference>
<dbReference type="PANTHER" id="PTHR22775">
    <property type="entry name" value="SORTING NEXIN"/>
    <property type="match status" value="1"/>
</dbReference>
<dbReference type="SMART" id="SM00313">
    <property type="entry name" value="PXA"/>
    <property type="match status" value="1"/>
</dbReference>
<feature type="compositionally biased region" description="Polar residues" evidence="2">
    <location>
        <begin position="769"/>
        <end position="781"/>
    </location>
</feature>
<feature type="compositionally biased region" description="Basic and acidic residues" evidence="2">
    <location>
        <begin position="37"/>
        <end position="50"/>
    </location>
</feature>
<evidence type="ECO:0000256" key="3">
    <source>
        <dbReference type="SAM" id="Phobius"/>
    </source>
</evidence>
<feature type="compositionally biased region" description="Basic and acidic residues" evidence="2">
    <location>
        <begin position="440"/>
        <end position="454"/>
    </location>
</feature>
<feature type="compositionally biased region" description="Polar residues" evidence="2">
    <location>
        <begin position="466"/>
        <end position="483"/>
    </location>
</feature>
<name>A0A086T5W9_HAPC1</name>
<dbReference type="InterPro" id="IPR001683">
    <property type="entry name" value="PX_dom"/>
</dbReference>
<dbReference type="Pfam" id="PF00787">
    <property type="entry name" value="PX"/>
    <property type="match status" value="1"/>
</dbReference>
<dbReference type="Pfam" id="PF02194">
    <property type="entry name" value="PXA"/>
    <property type="match status" value="1"/>
</dbReference>
<keyword evidence="3" id="KW-0472">Membrane</keyword>
<dbReference type="PROSITE" id="PS50195">
    <property type="entry name" value="PX"/>
    <property type="match status" value="1"/>
</dbReference>
<dbReference type="AlphaFoldDB" id="A0A086T5W9"/>
<feature type="transmembrane region" description="Helical" evidence="3">
    <location>
        <begin position="96"/>
        <end position="122"/>
    </location>
</feature>
<protein>
    <recommendedName>
        <fullName evidence="8">PXA domain-containing protein</fullName>
    </recommendedName>
</protein>
<keyword evidence="3" id="KW-1133">Transmembrane helix</keyword>
<accession>A0A086T5W9</accession>
<dbReference type="HOGENOM" id="CLU_007315_0_0_1"/>
<feature type="compositionally biased region" description="Low complexity" evidence="2">
    <location>
        <begin position="889"/>
        <end position="901"/>
    </location>
</feature>
<feature type="domain" description="PXA" evidence="5">
    <location>
        <begin position="175"/>
        <end position="357"/>
    </location>
</feature>
<gene>
    <name evidence="6" type="ORF">ACRE_044950</name>
</gene>
<evidence type="ECO:0000259" key="4">
    <source>
        <dbReference type="PROSITE" id="PS50195"/>
    </source>
</evidence>
<comment type="caution">
    <text evidence="6">The sequence shown here is derived from an EMBL/GenBank/DDBJ whole genome shotgun (WGS) entry which is preliminary data.</text>
</comment>
<feature type="region of interest" description="Disordered" evidence="2">
    <location>
        <begin position="1"/>
        <end position="68"/>
    </location>
</feature>
<feature type="compositionally biased region" description="Polar residues" evidence="2">
    <location>
        <begin position="51"/>
        <end position="60"/>
    </location>
</feature>
<evidence type="ECO:0000256" key="2">
    <source>
        <dbReference type="SAM" id="MobiDB-lite"/>
    </source>
</evidence>
<feature type="domain" description="PX" evidence="4">
    <location>
        <begin position="565"/>
        <end position="681"/>
    </location>
</feature>
<evidence type="ECO:0008006" key="8">
    <source>
        <dbReference type="Google" id="ProtNLM"/>
    </source>
</evidence>
<evidence type="ECO:0000259" key="5">
    <source>
        <dbReference type="PROSITE" id="PS51207"/>
    </source>
</evidence>
<sequence length="1082" mass="117784">MSPTGAAAADDALAPSALPESQRENDGLGISGNVPPAHDEEKKSLMESESRPASSNSKQAGPSRDSSESAFATKALQFASTATPTTLGGIAVGVSAILYVILGRLALLLIGALAGVLGFIAWEARNPEAARAVRREKGLDILERLHLAARDIKPQEEKSGDDDEQLTLKGLDEFRPETREALGGFIDAIIKDYIKWWYSPLIPNDHSFPLACRKTLTSYFLAISNHLYRKRPADTFLDLLTNSSSMIIVFMSELAAAFADLPPDSNMSAVDALYVYRTGNPDCHLNNLLNKRQQSAKFRMVAEDLLRFLERDARNCDAARVFLREILANSVLENALQVCSKAEWLNGWIVYLLEAGEPDLNQAIDVGMQTGRDSTSSAFADMDGNLGNVGIAKPTRGSMDGERGRVKATQGHKKKLSRADEEMEVAMEEMKKINAMIAADQRRRGRAETIRKSTDQSGHSHAKTGSGDSMTTTSKESSPTWTASAVAKSSPPGTSTDGASTKSEAVPTPVTPRSNADTTSQGSSPRRSGGSQFTSFDQIQPQSQSQANGEDARAKKPPLTLHNASFTLHDDTTADNGKIRSKPNWDYLIQVEPSSTHYPGWMIVRRYSDFETLHEILRRIANVSGATAFTELHKELPGWKIHTRESLRGELERYLRDACWYLSLAESEGMKRFLEKSQGHTHGESKTFDWETVGKSMLDVLTVAPKGAMEGGKTLVGGVQGVFGNFPGLSRKSTSQSMDLTNNSSNRLSISTPPRMESKSPARSDRASIDSQRSSVVSQQPGKVAPMERRPSYQSQQGDEGDYFRMGRTERMDSSASGPGSARASREHSRASSLAPVRSPSAISLDNMRLPPHPDEMPDDYEFPPNSATSTDGYVRTGGMSANPEGRQSAPSPNPAATSPSIPLSGKKGPAKLPRQYSQLTEPETRVAVELLFAVINEMYTLSSAWNIRRTLLTAAKSFLLRPGNPSLLTVQNLIQTSVLDAHTSDAGIAGHLRKIRESTMPTEQERAAWPAEMTAEEKEKLRVKARQLLIRSGVPAALMGVMGQAATSEALGRVFDCLQIEEVARGLVFGIILQLVRVVTH</sequence>
<dbReference type="PANTHER" id="PTHR22775:SF47">
    <property type="entry name" value="MEIOTICALLY UP-REGULATED GENE 122 PROTEIN"/>
    <property type="match status" value="1"/>
</dbReference>
<dbReference type="CDD" id="cd06093">
    <property type="entry name" value="PX_domain"/>
    <property type="match status" value="1"/>
</dbReference>
<dbReference type="OrthoDB" id="41200at2759"/>
<evidence type="ECO:0000313" key="6">
    <source>
        <dbReference type="EMBL" id="KFH44751.1"/>
    </source>
</evidence>
<feature type="compositionally biased region" description="Low complexity" evidence="2">
    <location>
        <begin position="814"/>
        <end position="823"/>
    </location>
</feature>
<proteinExistence type="inferred from homology"/>
<feature type="compositionally biased region" description="Low complexity" evidence="2">
    <location>
        <begin position="1"/>
        <end position="19"/>
    </location>
</feature>
<feature type="region of interest" description="Disordered" evidence="2">
    <location>
        <begin position="385"/>
        <end position="419"/>
    </location>
</feature>
<comment type="similarity">
    <text evidence="1">Belongs to the sorting nexin family.</text>
</comment>
<feature type="compositionally biased region" description="Polar residues" evidence="2">
    <location>
        <begin position="731"/>
        <end position="752"/>
    </location>
</feature>
<dbReference type="PROSITE" id="PS51207">
    <property type="entry name" value="PXA"/>
    <property type="match status" value="1"/>
</dbReference>
<feature type="compositionally biased region" description="Low complexity" evidence="2">
    <location>
        <begin position="520"/>
        <end position="532"/>
    </location>
</feature>
<dbReference type="STRING" id="857340.A0A086T5W9"/>
<feature type="region of interest" description="Disordered" evidence="2">
    <location>
        <begin position="730"/>
        <end position="919"/>
    </location>
</feature>
<dbReference type="InterPro" id="IPR013937">
    <property type="entry name" value="Sorting_nexin_C"/>
</dbReference>